<comment type="caution">
    <text evidence="1">The sequence shown here is derived from an EMBL/GenBank/DDBJ whole genome shotgun (WGS) entry which is preliminary data.</text>
</comment>
<gene>
    <name evidence="1" type="ORF">FBU59_002402</name>
</gene>
<evidence type="ECO:0000313" key="1">
    <source>
        <dbReference type="EMBL" id="KAJ1945127.1"/>
    </source>
</evidence>
<name>A0ACC1JB88_9FUNG</name>
<dbReference type="Proteomes" id="UP001150603">
    <property type="component" value="Unassembled WGS sequence"/>
</dbReference>
<dbReference type="EMBL" id="JANBPW010001304">
    <property type="protein sequence ID" value="KAJ1945127.1"/>
    <property type="molecule type" value="Genomic_DNA"/>
</dbReference>
<protein>
    <submittedName>
        <fullName evidence="1">Uncharacterized protein</fullName>
    </submittedName>
</protein>
<feature type="non-terminal residue" evidence="1">
    <location>
        <position position="1"/>
    </location>
</feature>
<sequence>ARKPPSQSRTPSPRRPVAKSGGDDGDDDRRSQSAESRNNSEANATAVDGASADHPMDAADAGATGIADAEMSEHLDFGLGDGTGEAAQ</sequence>
<evidence type="ECO:0000313" key="2">
    <source>
        <dbReference type="Proteomes" id="UP001150603"/>
    </source>
</evidence>
<organism evidence="1 2">
    <name type="scientific">Linderina macrospora</name>
    <dbReference type="NCBI Taxonomy" id="4868"/>
    <lineage>
        <taxon>Eukaryota</taxon>
        <taxon>Fungi</taxon>
        <taxon>Fungi incertae sedis</taxon>
        <taxon>Zoopagomycota</taxon>
        <taxon>Kickxellomycotina</taxon>
        <taxon>Kickxellomycetes</taxon>
        <taxon>Kickxellales</taxon>
        <taxon>Kickxellaceae</taxon>
        <taxon>Linderina</taxon>
    </lineage>
</organism>
<reference evidence="1" key="1">
    <citation type="submission" date="2022-07" db="EMBL/GenBank/DDBJ databases">
        <title>Phylogenomic reconstructions and comparative analyses of Kickxellomycotina fungi.</title>
        <authorList>
            <person name="Reynolds N.K."/>
            <person name="Stajich J.E."/>
            <person name="Barry K."/>
            <person name="Grigoriev I.V."/>
            <person name="Crous P."/>
            <person name="Smith M.E."/>
        </authorList>
    </citation>
    <scope>NUCLEOTIDE SEQUENCE</scope>
    <source>
        <strain evidence="1">NRRL 5244</strain>
    </source>
</reference>
<proteinExistence type="predicted"/>
<keyword evidence="2" id="KW-1185">Reference proteome</keyword>
<accession>A0ACC1JB88</accession>